<evidence type="ECO:0000256" key="1">
    <source>
        <dbReference type="SAM" id="MobiDB-lite"/>
    </source>
</evidence>
<keyword evidence="2" id="KW-0472">Membrane</keyword>
<dbReference type="AlphaFoldDB" id="A0A8T2Q562"/>
<evidence type="ECO:0000313" key="4">
    <source>
        <dbReference type="Proteomes" id="UP000825935"/>
    </source>
</evidence>
<evidence type="ECO:0000256" key="2">
    <source>
        <dbReference type="SAM" id="Phobius"/>
    </source>
</evidence>
<accession>A0A8T2Q562</accession>
<organism evidence="3 4">
    <name type="scientific">Ceratopteris richardii</name>
    <name type="common">Triangle waterfern</name>
    <dbReference type="NCBI Taxonomy" id="49495"/>
    <lineage>
        <taxon>Eukaryota</taxon>
        <taxon>Viridiplantae</taxon>
        <taxon>Streptophyta</taxon>
        <taxon>Embryophyta</taxon>
        <taxon>Tracheophyta</taxon>
        <taxon>Polypodiopsida</taxon>
        <taxon>Polypodiidae</taxon>
        <taxon>Polypodiales</taxon>
        <taxon>Pteridineae</taxon>
        <taxon>Pteridaceae</taxon>
        <taxon>Parkerioideae</taxon>
        <taxon>Ceratopteris</taxon>
    </lineage>
</organism>
<feature type="compositionally biased region" description="Polar residues" evidence="1">
    <location>
        <begin position="99"/>
        <end position="110"/>
    </location>
</feature>
<name>A0A8T2Q562_CERRI</name>
<sequence length="270" mass="29400">MENSAYVRICSLARLHLEVLFSIRFLAMLPVYVLRFLLGGVSAPEFYDDGEDEEEQVGEEEEEAASCVGVLPCIRTFSKLQNISANRSARSVCSSFFTLPSETSSASTPSVKRISSHTDRAERKGPRSSCRSVKHFSSLDRFLPWSRILRAGSPSPSTLSRQVSSASDPSVEQIASHLYGMKEAAARSFCRGPSASRSLRAGWPSLPTLAPDISSTSTPLVKHNVRAARSCGCGVNHSSPLALLLLGANINVDLNSHLYRPSRHMNLLCS</sequence>
<feature type="transmembrane region" description="Helical" evidence="2">
    <location>
        <begin position="20"/>
        <end position="38"/>
    </location>
</feature>
<keyword evidence="4" id="KW-1185">Reference proteome</keyword>
<feature type="region of interest" description="Disordered" evidence="1">
    <location>
        <begin position="99"/>
        <end position="131"/>
    </location>
</feature>
<comment type="caution">
    <text evidence="3">The sequence shown here is derived from an EMBL/GenBank/DDBJ whole genome shotgun (WGS) entry which is preliminary data.</text>
</comment>
<dbReference type="EMBL" id="CM035442">
    <property type="protein sequence ID" value="KAH7279062.1"/>
    <property type="molecule type" value="Genomic_DNA"/>
</dbReference>
<keyword evidence="2" id="KW-1133">Transmembrane helix</keyword>
<proteinExistence type="predicted"/>
<protein>
    <submittedName>
        <fullName evidence="3">Uncharacterized protein</fullName>
    </submittedName>
</protein>
<keyword evidence="2" id="KW-0812">Transmembrane</keyword>
<gene>
    <name evidence="3" type="ORF">KP509_37G003600</name>
</gene>
<feature type="compositionally biased region" description="Basic and acidic residues" evidence="1">
    <location>
        <begin position="116"/>
        <end position="125"/>
    </location>
</feature>
<dbReference type="Proteomes" id="UP000825935">
    <property type="component" value="Chromosome 37"/>
</dbReference>
<reference evidence="3" key="1">
    <citation type="submission" date="2021-08" db="EMBL/GenBank/DDBJ databases">
        <title>WGS assembly of Ceratopteris richardii.</title>
        <authorList>
            <person name="Marchant D.B."/>
            <person name="Chen G."/>
            <person name="Jenkins J."/>
            <person name="Shu S."/>
            <person name="Leebens-Mack J."/>
            <person name="Grimwood J."/>
            <person name="Schmutz J."/>
            <person name="Soltis P."/>
            <person name="Soltis D."/>
            <person name="Chen Z.-H."/>
        </authorList>
    </citation>
    <scope>NUCLEOTIDE SEQUENCE</scope>
    <source>
        <strain evidence="3">Whitten #5841</strain>
        <tissue evidence="3">Leaf</tissue>
    </source>
</reference>
<evidence type="ECO:0000313" key="3">
    <source>
        <dbReference type="EMBL" id="KAH7279062.1"/>
    </source>
</evidence>